<dbReference type="SUPFAM" id="SSF56784">
    <property type="entry name" value="HAD-like"/>
    <property type="match status" value="1"/>
</dbReference>
<dbReference type="EMBL" id="FLMQ01000058">
    <property type="protein sequence ID" value="SBP90134.1"/>
    <property type="molecule type" value="Genomic_DNA"/>
</dbReference>
<dbReference type="RefSeq" id="WP_094162045.1">
    <property type="nucleotide sequence ID" value="NZ_LT592171.1"/>
</dbReference>
<dbReference type="Proteomes" id="UP000214566">
    <property type="component" value="Unassembled WGS sequence"/>
</dbReference>
<dbReference type="AlphaFoldDB" id="A0A238DAH9"/>
<dbReference type="Gene3D" id="1.10.286.50">
    <property type="match status" value="1"/>
</dbReference>
<reference evidence="1 2" key="1">
    <citation type="submission" date="2016-06" db="EMBL/GenBank/DDBJ databases">
        <authorList>
            <person name="Kjaerup R.B."/>
            <person name="Dalgaard T.S."/>
            <person name="Juul-Madsen H.R."/>
        </authorList>
    </citation>
    <scope>NUCLEOTIDE SEQUENCE [LARGE SCALE GENOMIC DNA]</scope>
    <source>
        <strain evidence="1 2">DSM 16361</strain>
    </source>
</reference>
<sequence length="237" mass="27135">MTHDTVFLLDVDNTLLDNDRVILDLRQHLERAFGHASAERYWEFFEQLRSELGYADYLGALQRYRMDELSDAQSDPRLLEMSTFLIDYPFVDRLYAGALNVIERLQTFGTTVLLTDGDVVFQPHKVQRSGLWHAVDGRVLIYLHKERMLHPMQQRFPAQHYVMVDDKLRILAAMKQSLGARLTTVFARQGHYATDPNNIANCPQADISLDCIGDLLAIDLPTLLGQKATSRSKQESP</sequence>
<proteinExistence type="predicted"/>
<gene>
    <name evidence="1" type="ORF">THIARS_90284</name>
</gene>
<protein>
    <recommendedName>
        <fullName evidence="3">Haloacid dehalogenase-like hydrolase</fullName>
    </recommendedName>
</protein>
<dbReference type="SFLD" id="SFLDG01129">
    <property type="entry name" value="C1.5:_HAD__Beta-PGM__Phosphata"/>
    <property type="match status" value="1"/>
</dbReference>
<dbReference type="InterPro" id="IPR023214">
    <property type="entry name" value="HAD_sf"/>
</dbReference>
<dbReference type="SFLD" id="SFLDS00003">
    <property type="entry name" value="Haloacid_Dehalogenase"/>
    <property type="match status" value="1"/>
</dbReference>
<dbReference type="Pfam" id="PF00702">
    <property type="entry name" value="Hydrolase"/>
    <property type="match status" value="1"/>
</dbReference>
<evidence type="ECO:0000313" key="1">
    <source>
        <dbReference type="EMBL" id="SBP90134.1"/>
    </source>
</evidence>
<dbReference type="InterPro" id="IPR036412">
    <property type="entry name" value="HAD-like_sf"/>
</dbReference>
<accession>A0A238DAH9</accession>
<organism evidence="1 2">
    <name type="scientific">Thiomonas delicata</name>
    <name type="common">Thiomonas cuprina</name>
    <dbReference type="NCBI Taxonomy" id="364030"/>
    <lineage>
        <taxon>Bacteria</taxon>
        <taxon>Pseudomonadati</taxon>
        <taxon>Pseudomonadota</taxon>
        <taxon>Betaproteobacteria</taxon>
        <taxon>Burkholderiales</taxon>
        <taxon>Thiomonas</taxon>
    </lineage>
</organism>
<evidence type="ECO:0000313" key="2">
    <source>
        <dbReference type="Proteomes" id="UP000214566"/>
    </source>
</evidence>
<dbReference type="Gene3D" id="3.40.50.1000">
    <property type="entry name" value="HAD superfamily/HAD-like"/>
    <property type="match status" value="1"/>
</dbReference>
<name>A0A238DAH9_THIDL</name>
<keyword evidence="2" id="KW-1185">Reference proteome</keyword>
<evidence type="ECO:0008006" key="3">
    <source>
        <dbReference type="Google" id="ProtNLM"/>
    </source>
</evidence>
<dbReference type="OrthoDB" id="152220at2"/>